<keyword evidence="2" id="KW-1185">Reference proteome</keyword>
<dbReference type="EMBL" id="KZ678434">
    <property type="protein sequence ID" value="PSR87054.1"/>
    <property type="molecule type" value="Genomic_DNA"/>
</dbReference>
<protein>
    <submittedName>
        <fullName evidence="1">Uncharacterized protein</fullName>
    </submittedName>
</protein>
<name>A0A2T3A942_9PEZI</name>
<sequence>MQGKRPEIRRQMESMAHTCGCYVCTPNNDNSPTITDISFAPRKVSSEPCARPGGREKEGDTLCSRVQQNLGTTQNYKEDDVPFIENIEQVFAKERYAQLTRPSNQPTQSDPRHRTVIGSLFGATRTFGVVEVPDQQNVVRPGGSPAWESPQPCAAPARPTYLDKVALALPIKQHRYNSGKDLSLS</sequence>
<evidence type="ECO:0000313" key="1">
    <source>
        <dbReference type="EMBL" id="PSR87054.1"/>
    </source>
</evidence>
<gene>
    <name evidence="1" type="ORF">BD289DRAFT_245517</name>
</gene>
<reference evidence="1 2" key="1">
    <citation type="journal article" date="2018" name="Mycol. Prog.">
        <title>Coniella lustricola, a new species from submerged detritus.</title>
        <authorList>
            <person name="Raudabaugh D.B."/>
            <person name="Iturriaga T."/>
            <person name="Carver A."/>
            <person name="Mondo S."/>
            <person name="Pangilinan J."/>
            <person name="Lipzen A."/>
            <person name="He G."/>
            <person name="Amirebrahimi M."/>
            <person name="Grigoriev I.V."/>
            <person name="Miller A.N."/>
        </authorList>
    </citation>
    <scope>NUCLEOTIDE SEQUENCE [LARGE SCALE GENOMIC DNA]</scope>
    <source>
        <strain evidence="1 2">B22-T-1</strain>
    </source>
</reference>
<evidence type="ECO:0000313" key="2">
    <source>
        <dbReference type="Proteomes" id="UP000241462"/>
    </source>
</evidence>
<dbReference type="Proteomes" id="UP000241462">
    <property type="component" value="Unassembled WGS sequence"/>
</dbReference>
<proteinExistence type="predicted"/>
<accession>A0A2T3A942</accession>
<dbReference type="AlphaFoldDB" id="A0A2T3A942"/>
<dbReference type="InParanoid" id="A0A2T3A942"/>
<organism evidence="1 2">
    <name type="scientific">Coniella lustricola</name>
    <dbReference type="NCBI Taxonomy" id="2025994"/>
    <lineage>
        <taxon>Eukaryota</taxon>
        <taxon>Fungi</taxon>
        <taxon>Dikarya</taxon>
        <taxon>Ascomycota</taxon>
        <taxon>Pezizomycotina</taxon>
        <taxon>Sordariomycetes</taxon>
        <taxon>Sordariomycetidae</taxon>
        <taxon>Diaporthales</taxon>
        <taxon>Schizoparmaceae</taxon>
        <taxon>Coniella</taxon>
    </lineage>
</organism>